<organism evidence="1 2">
    <name type="scientific">Acer negundo</name>
    <name type="common">Box elder</name>
    <dbReference type="NCBI Taxonomy" id="4023"/>
    <lineage>
        <taxon>Eukaryota</taxon>
        <taxon>Viridiplantae</taxon>
        <taxon>Streptophyta</taxon>
        <taxon>Embryophyta</taxon>
        <taxon>Tracheophyta</taxon>
        <taxon>Spermatophyta</taxon>
        <taxon>Magnoliopsida</taxon>
        <taxon>eudicotyledons</taxon>
        <taxon>Gunneridae</taxon>
        <taxon>Pentapetalae</taxon>
        <taxon>rosids</taxon>
        <taxon>malvids</taxon>
        <taxon>Sapindales</taxon>
        <taxon>Sapindaceae</taxon>
        <taxon>Hippocastanoideae</taxon>
        <taxon>Acereae</taxon>
        <taxon>Acer</taxon>
    </lineage>
</organism>
<name>A0AAD5JKY1_ACENE</name>
<keyword evidence="2" id="KW-1185">Reference proteome</keyword>
<reference evidence="1" key="1">
    <citation type="journal article" date="2022" name="Plant J.">
        <title>Strategies of tolerance reflected in two North American maple genomes.</title>
        <authorList>
            <person name="McEvoy S.L."/>
            <person name="Sezen U.U."/>
            <person name="Trouern-Trend A."/>
            <person name="McMahon S.M."/>
            <person name="Schaberg P.G."/>
            <person name="Yang J."/>
            <person name="Wegrzyn J.L."/>
            <person name="Swenson N.G."/>
        </authorList>
    </citation>
    <scope>NUCLEOTIDE SEQUENCE</scope>
    <source>
        <strain evidence="1">91603</strain>
    </source>
</reference>
<dbReference type="Proteomes" id="UP001064489">
    <property type="component" value="Chromosome 1"/>
</dbReference>
<evidence type="ECO:0000313" key="1">
    <source>
        <dbReference type="EMBL" id="KAI9193904.1"/>
    </source>
</evidence>
<reference evidence="1" key="2">
    <citation type="submission" date="2023-02" db="EMBL/GenBank/DDBJ databases">
        <authorList>
            <person name="Swenson N.G."/>
            <person name="Wegrzyn J.L."/>
            <person name="Mcevoy S.L."/>
        </authorList>
    </citation>
    <scope>NUCLEOTIDE SEQUENCE</scope>
    <source>
        <strain evidence="1">91603</strain>
        <tissue evidence="1">Leaf</tissue>
    </source>
</reference>
<accession>A0AAD5JKY1</accession>
<comment type="caution">
    <text evidence="1">The sequence shown here is derived from an EMBL/GenBank/DDBJ whole genome shotgun (WGS) entry which is preliminary data.</text>
</comment>
<protein>
    <submittedName>
        <fullName evidence="1">Uncharacterized protein</fullName>
    </submittedName>
</protein>
<evidence type="ECO:0000313" key="2">
    <source>
        <dbReference type="Proteomes" id="UP001064489"/>
    </source>
</evidence>
<sequence>MFILLHLLHHHSTPSRHHQISTPRHLLHHHSYFHFHIYTCILLIPPFISSVFPLPCITPKHPFSPVFKFSSVSNLFTTAANKEDLEDDNYDVDVNKEMGEIGGSADFVDLMLGFGGGLTVRFWVLVVKNFCTLSRFEIRSFSSIRILQCWV</sequence>
<dbReference type="EMBL" id="JAJSOW010000003">
    <property type="protein sequence ID" value="KAI9193904.1"/>
    <property type="molecule type" value="Genomic_DNA"/>
</dbReference>
<proteinExistence type="predicted"/>
<gene>
    <name evidence="1" type="ORF">LWI28_001167</name>
</gene>
<dbReference type="AlphaFoldDB" id="A0AAD5JKY1"/>